<keyword evidence="1" id="KW-0472">Membrane</keyword>
<sequence length="217" mass="24108">MNAQIETSDGLRGIAPSSRNFGRSVIFLLFNFPISVFSFVIMVTGFSLGVGLAITLIGLPILAGTLVFAKNLVKGEMSMVTWYFGIVQVTERKKEDFSQSFFTSIKSTLLDPTNWLYFAYCIFRLPIGILSLVIVITFLVLPLAFLLVPLYYSFIPGGLMVSYVNGYMIIVDTMPEALLLTGIGVILSFISYVIITYTSYFIARFALFIGGPIRKHI</sequence>
<evidence type="ECO:0000313" key="3">
    <source>
        <dbReference type="EMBL" id="MFD1735548.1"/>
    </source>
</evidence>
<comment type="caution">
    <text evidence="3">The sequence shown here is derived from an EMBL/GenBank/DDBJ whole genome shotgun (WGS) entry which is preliminary data.</text>
</comment>
<feature type="domain" description="Putative sensor" evidence="2">
    <location>
        <begin position="27"/>
        <end position="198"/>
    </location>
</feature>
<gene>
    <name evidence="3" type="ORF">ACFSCX_03135</name>
</gene>
<accession>A0ABW4LLC6</accession>
<keyword evidence="4" id="KW-1185">Reference proteome</keyword>
<proteinExistence type="predicted"/>
<keyword evidence="1" id="KW-0812">Transmembrane</keyword>
<protein>
    <submittedName>
        <fullName evidence="3">Sensor domain-containing protein</fullName>
    </submittedName>
</protein>
<evidence type="ECO:0000259" key="2">
    <source>
        <dbReference type="Pfam" id="PF13796"/>
    </source>
</evidence>
<reference evidence="4" key="1">
    <citation type="journal article" date="2019" name="Int. J. Syst. Evol. Microbiol.">
        <title>The Global Catalogue of Microorganisms (GCM) 10K type strain sequencing project: providing services to taxonomists for standard genome sequencing and annotation.</title>
        <authorList>
            <consortium name="The Broad Institute Genomics Platform"/>
            <consortium name="The Broad Institute Genome Sequencing Center for Infectious Disease"/>
            <person name="Wu L."/>
            <person name="Ma J."/>
        </authorList>
    </citation>
    <scope>NUCLEOTIDE SEQUENCE [LARGE SCALE GENOMIC DNA]</scope>
    <source>
        <strain evidence="4">CCUG 49339</strain>
    </source>
</reference>
<dbReference type="Pfam" id="PF13796">
    <property type="entry name" value="Sensor"/>
    <property type="match status" value="1"/>
</dbReference>
<organism evidence="3 4">
    <name type="scientific">Bacillus salitolerans</name>
    <dbReference type="NCBI Taxonomy" id="1437434"/>
    <lineage>
        <taxon>Bacteria</taxon>
        <taxon>Bacillati</taxon>
        <taxon>Bacillota</taxon>
        <taxon>Bacilli</taxon>
        <taxon>Bacillales</taxon>
        <taxon>Bacillaceae</taxon>
        <taxon>Bacillus</taxon>
    </lineage>
</organism>
<feature type="transmembrane region" description="Helical" evidence="1">
    <location>
        <begin position="48"/>
        <end position="69"/>
    </location>
</feature>
<dbReference type="Proteomes" id="UP001597214">
    <property type="component" value="Unassembled WGS sequence"/>
</dbReference>
<dbReference type="EMBL" id="JBHUEM010000003">
    <property type="protein sequence ID" value="MFD1735548.1"/>
    <property type="molecule type" value="Genomic_DNA"/>
</dbReference>
<dbReference type="RefSeq" id="WP_377926648.1">
    <property type="nucleotide sequence ID" value="NZ_JBHUEM010000003.1"/>
</dbReference>
<feature type="transmembrane region" description="Helical" evidence="1">
    <location>
        <begin position="177"/>
        <end position="202"/>
    </location>
</feature>
<name>A0ABW4LLC6_9BACI</name>
<feature type="transmembrane region" description="Helical" evidence="1">
    <location>
        <begin position="150"/>
        <end position="170"/>
    </location>
</feature>
<evidence type="ECO:0000313" key="4">
    <source>
        <dbReference type="Proteomes" id="UP001597214"/>
    </source>
</evidence>
<feature type="transmembrane region" description="Helical" evidence="1">
    <location>
        <begin position="115"/>
        <end position="144"/>
    </location>
</feature>
<evidence type="ECO:0000256" key="1">
    <source>
        <dbReference type="SAM" id="Phobius"/>
    </source>
</evidence>
<dbReference type="InterPro" id="IPR025828">
    <property type="entry name" value="Put_sensor_dom"/>
</dbReference>
<feature type="transmembrane region" description="Helical" evidence="1">
    <location>
        <begin position="21"/>
        <end position="42"/>
    </location>
</feature>
<keyword evidence="1" id="KW-1133">Transmembrane helix</keyword>